<keyword evidence="3 6" id="KW-0032">Aminotransferase</keyword>
<organism evidence="8 9">
    <name type="scientific">Candidatus Butyricicoccus avistercoris</name>
    <dbReference type="NCBI Taxonomy" id="2838518"/>
    <lineage>
        <taxon>Bacteria</taxon>
        <taxon>Bacillati</taxon>
        <taxon>Bacillota</taxon>
        <taxon>Clostridia</taxon>
        <taxon>Eubacteriales</taxon>
        <taxon>Butyricicoccaceae</taxon>
        <taxon>Butyricicoccus</taxon>
    </lineage>
</organism>
<keyword evidence="5" id="KW-0663">Pyridoxal phosphate</keyword>
<dbReference type="SUPFAM" id="SSF53383">
    <property type="entry name" value="PLP-dependent transferases"/>
    <property type="match status" value="1"/>
</dbReference>
<dbReference type="Proteomes" id="UP000886808">
    <property type="component" value="Unassembled WGS sequence"/>
</dbReference>
<dbReference type="InterPro" id="IPR015422">
    <property type="entry name" value="PyrdxlP-dep_Trfase_small"/>
</dbReference>
<dbReference type="Gene3D" id="3.90.1150.10">
    <property type="entry name" value="Aspartate Aminotransferase, domain 1"/>
    <property type="match status" value="1"/>
</dbReference>
<protein>
    <recommendedName>
        <fullName evidence="6">Aminotransferase</fullName>
        <ecNumber evidence="6">2.6.1.-</ecNumber>
    </recommendedName>
</protein>
<evidence type="ECO:0000256" key="5">
    <source>
        <dbReference type="ARBA" id="ARBA00022898"/>
    </source>
</evidence>
<dbReference type="AlphaFoldDB" id="A0A9D1TI64"/>
<evidence type="ECO:0000256" key="4">
    <source>
        <dbReference type="ARBA" id="ARBA00022679"/>
    </source>
</evidence>
<dbReference type="PROSITE" id="PS00105">
    <property type="entry name" value="AA_TRANSFER_CLASS_1"/>
    <property type="match status" value="1"/>
</dbReference>
<comment type="cofactor">
    <cofactor evidence="1 6">
        <name>pyridoxal 5'-phosphate</name>
        <dbReference type="ChEBI" id="CHEBI:597326"/>
    </cofactor>
</comment>
<gene>
    <name evidence="8" type="ORF">H9746_02055</name>
</gene>
<comment type="similarity">
    <text evidence="2 6">Belongs to the class-I pyridoxal-phosphate-dependent aminotransferase family.</text>
</comment>
<dbReference type="PRINTS" id="PR00753">
    <property type="entry name" value="ACCSYNTHASE"/>
</dbReference>
<dbReference type="EMBL" id="DXIE01000015">
    <property type="protein sequence ID" value="HIV61620.1"/>
    <property type="molecule type" value="Genomic_DNA"/>
</dbReference>
<dbReference type="Pfam" id="PF00155">
    <property type="entry name" value="Aminotran_1_2"/>
    <property type="match status" value="1"/>
</dbReference>
<dbReference type="Gene3D" id="3.40.640.10">
    <property type="entry name" value="Type I PLP-dependent aspartate aminotransferase-like (Major domain)"/>
    <property type="match status" value="1"/>
</dbReference>
<dbReference type="GO" id="GO:0008483">
    <property type="term" value="F:transaminase activity"/>
    <property type="evidence" value="ECO:0007669"/>
    <property type="project" value="UniProtKB-KW"/>
</dbReference>
<dbReference type="GO" id="GO:0006520">
    <property type="term" value="P:amino acid metabolic process"/>
    <property type="evidence" value="ECO:0007669"/>
    <property type="project" value="InterPro"/>
</dbReference>
<dbReference type="InterPro" id="IPR015424">
    <property type="entry name" value="PyrdxlP-dep_Trfase"/>
</dbReference>
<dbReference type="InterPro" id="IPR004838">
    <property type="entry name" value="NHTrfase_class1_PyrdxlP-BS"/>
</dbReference>
<comment type="caution">
    <text evidence="8">The sequence shown here is derived from an EMBL/GenBank/DDBJ whole genome shotgun (WGS) entry which is preliminary data.</text>
</comment>
<evidence type="ECO:0000256" key="3">
    <source>
        <dbReference type="ARBA" id="ARBA00022576"/>
    </source>
</evidence>
<evidence type="ECO:0000256" key="1">
    <source>
        <dbReference type="ARBA" id="ARBA00001933"/>
    </source>
</evidence>
<feature type="domain" description="Aminotransferase class I/classII large" evidence="7">
    <location>
        <begin position="36"/>
        <end position="394"/>
    </location>
</feature>
<accession>A0A9D1TI64</accession>
<dbReference type="FunFam" id="3.40.640.10:FF:000033">
    <property type="entry name" value="Aspartate aminotransferase"/>
    <property type="match status" value="1"/>
</dbReference>
<evidence type="ECO:0000313" key="8">
    <source>
        <dbReference type="EMBL" id="HIV61620.1"/>
    </source>
</evidence>
<proteinExistence type="inferred from homology"/>
<dbReference type="GO" id="GO:0030170">
    <property type="term" value="F:pyridoxal phosphate binding"/>
    <property type="evidence" value="ECO:0007669"/>
    <property type="project" value="InterPro"/>
</dbReference>
<name>A0A9D1TI64_9FIRM</name>
<dbReference type="CDD" id="cd00609">
    <property type="entry name" value="AAT_like"/>
    <property type="match status" value="1"/>
</dbReference>
<sequence>MSKELKPISKVAAQVQASTTLVIDSMFKDMKAAGEDVVGFGAGEPDFPTPEHIKQAGISAIEGNKTKYTPAAGMMELRKAACYRLEQDFGLKYEPQSVVVASGAKHAIYIALMVLCDPDDEVVIAAPYWLSYSEMVKQASAVPVIVAAGEDQHFKITAEQLENAITDKTKVFMLNSPSNPTGMVYSREELEAIAEVCVRHNIYVIADDIYANLVYDGIEYTSIAALGEEIKRRCIVINGVSKSYAMTGWRIGYACAEPFIAKAMSNYLSHSTSAPSTISQVAAIEALKGPQEDIEEMRKAFEARRDHLVERMNKIEGISCIKPQGAFYVMMNMKSFIGKTMYGEVINNDGDFARLFLEKGKVATVPCESFAAPGFIRWSYATSMTDIDKGLDRLEQFIKNA</sequence>
<reference evidence="8" key="1">
    <citation type="journal article" date="2021" name="PeerJ">
        <title>Extensive microbial diversity within the chicken gut microbiome revealed by metagenomics and culture.</title>
        <authorList>
            <person name="Gilroy R."/>
            <person name="Ravi A."/>
            <person name="Getino M."/>
            <person name="Pursley I."/>
            <person name="Horton D.L."/>
            <person name="Alikhan N.F."/>
            <person name="Baker D."/>
            <person name="Gharbi K."/>
            <person name="Hall N."/>
            <person name="Watson M."/>
            <person name="Adriaenssens E.M."/>
            <person name="Foster-Nyarko E."/>
            <person name="Jarju S."/>
            <person name="Secka A."/>
            <person name="Antonio M."/>
            <person name="Oren A."/>
            <person name="Chaudhuri R.R."/>
            <person name="La Ragione R."/>
            <person name="Hildebrand F."/>
            <person name="Pallen M.J."/>
        </authorList>
    </citation>
    <scope>NUCLEOTIDE SEQUENCE</scope>
    <source>
        <strain evidence="8">CHK193-4272</strain>
    </source>
</reference>
<evidence type="ECO:0000259" key="7">
    <source>
        <dbReference type="Pfam" id="PF00155"/>
    </source>
</evidence>
<evidence type="ECO:0000256" key="2">
    <source>
        <dbReference type="ARBA" id="ARBA00007441"/>
    </source>
</evidence>
<dbReference type="InterPro" id="IPR015421">
    <property type="entry name" value="PyrdxlP-dep_Trfase_major"/>
</dbReference>
<dbReference type="PANTHER" id="PTHR46383:SF1">
    <property type="entry name" value="ASPARTATE AMINOTRANSFERASE"/>
    <property type="match status" value="1"/>
</dbReference>
<reference evidence="8" key="2">
    <citation type="submission" date="2021-04" db="EMBL/GenBank/DDBJ databases">
        <authorList>
            <person name="Gilroy R."/>
        </authorList>
    </citation>
    <scope>NUCLEOTIDE SEQUENCE</scope>
    <source>
        <strain evidence="8">CHK193-4272</strain>
    </source>
</reference>
<keyword evidence="4 6" id="KW-0808">Transferase</keyword>
<dbReference type="InterPro" id="IPR004839">
    <property type="entry name" value="Aminotransferase_I/II_large"/>
</dbReference>
<evidence type="ECO:0000256" key="6">
    <source>
        <dbReference type="RuleBase" id="RU000481"/>
    </source>
</evidence>
<evidence type="ECO:0000313" key="9">
    <source>
        <dbReference type="Proteomes" id="UP000886808"/>
    </source>
</evidence>
<dbReference type="InterPro" id="IPR050596">
    <property type="entry name" value="AspAT/PAT-like"/>
</dbReference>
<dbReference type="EC" id="2.6.1.-" evidence="6"/>
<dbReference type="PANTHER" id="PTHR46383">
    <property type="entry name" value="ASPARTATE AMINOTRANSFERASE"/>
    <property type="match status" value="1"/>
</dbReference>